<accession>A0A1E5PHE1</accession>
<reference evidence="1 2" key="1">
    <citation type="submission" date="2016-08" db="EMBL/GenBank/DDBJ databases">
        <title>Complete genome sequence of Streptomyces agglomeratus strain 6-3-2, a novel anti-MRSA actinomycete isolated from Wuli of Tebit, China.</title>
        <authorList>
            <person name="Chen X."/>
        </authorList>
    </citation>
    <scope>NUCLEOTIDE SEQUENCE [LARGE SCALE GENOMIC DNA]</scope>
    <source>
        <strain evidence="1 2">6-3-2</strain>
    </source>
</reference>
<evidence type="ECO:0000313" key="2">
    <source>
        <dbReference type="Proteomes" id="UP000095759"/>
    </source>
</evidence>
<organism evidence="1 2">
    <name type="scientific">Streptomyces agglomeratus</name>
    <dbReference type="NCBI Taxonomy" id="285458"/>
    <lineage>
        <taxon>Bacteria</taxon>
        <taxon>Bacillati</taxon>
        <taxon>Actinomycetota</taxon>
        <taxon>Actinomycetes</taxon>
        <taxon>Kitasatosporales</taxon>
        <taxon>Streptomycetaceae</taxon>
        <taxon>Streptomyces</taxon>
    </lineage>
</organism>
<dbReference type="Proteomes" id="UP000095759">
    <property type="component" value="Unassembled WGS sequence"/>
</dbReference>
<keyword evidence="2" id="KW-1185">Reference proteome</keyword>
<dbReference type="AlphaFoldDB" id="A0A1E5PHE1"/>
<protein>
    <submittedName>
        <fullName evidence="1">Uncharacterized protein</fullName>
    </submittedName>
</protein>
<sequence length="67" mass="6658">MAGGVVGHKVGDGRTDRPAADVVLVGQAGDGLAAHRYAARTASAFSSLAAGRRPLLLPFASAARSPS</sequence>
<name>A0A1E5PHE1_9ACTN</name>
<proteinExistence type="predicted"/>
<comment type="caution">
    <text evidence="1">The sequence shown here is derived from an EMBL/GenBank/DDBJ whole genome shotgun (WGS) entry which is preliminary data.</text>
</comment>
<evidence type="ECO:0000313" key="1">
    <source>
        <dbReference type="EMBL" id="OEJ28926.1"/>
    </source>
</evidence>
<gene>
    <name evidence="1" type="ORF">AS594_35395</name>
</gene>
<dbReference type="EMBL" id="MEHJ01000001">
    <property type="protein sequence ID" value="OEJ28926.1"/>
    <property type="molecule type" value="Genomic_DNA"/>
</dbReference>